<gene>
    <name evidence="2" type="ORF">FAZ69_05110</name>
</gene>
<evidence type="ECO:0000256" key="1">
    <source>
        <dbReference type="SAM" id="MobiDB-lite"/>
    </source>
</evidence>
<organism evidence="2 3">
    <name type="scientific">Trinickia terrae</name>
    <dbReference type="NCBI Taxonomy" id="2571161"/>
    <lineage>
        <taxon>Bacteria</taxon>
        <taxon>Pseudomonadati</taxon>
        <taxon>Pseudomonadota</taxon>
        <taxon>Betaproteobacteria</taxon>
        <taxon>Burkholderiales</taxon>
        <taxon>Burkholderiaceae</taxon>
        <taxon>Trinickia</taxon>
    </lineage>
</organism>
<reference evidence="2 3" key="1">
    <citation type="submission" date="2019-04" db="EMBL/GenBank/DDBJ databases">
        <title>Trinickia sp. 7GSK02, isolated from subtropical forest soil.</title>
        <authorList>
            <person name="Gao Z.-H."/>
            <person name="Qiu L.-H."/>
        </authorList>
    </citation>
    <scope>NUCLEOTIDE SEQUENCE [LARGE SCALE GENOMIC DNA]</scope>
    <source>
        <strain evidence="2 3">7GSK02</strain>
    </source>
</reference>
<keyword evidence="3" id="KW-1185">Reference proteome</keyword>
<evidence type="ECO:0000313" key="3">
    <source>
        <dbReference type="Proteomes" id="UP000305539"/>
    </source>
</evidence>
<dbReference type="Proteomes" id="UP000305539">
    <property type="component" value="Unassembled WGS sequence"/>
</dbReference>
<dbReference type="EMBL" id="SWJE01000002">
    <property type="protein sequence ID" value="TKC91815.1"/>
    <property type="molecule type" value="Genomic_DNA"/>
</dbReference>
<dbReference type="AlphaFoldDB" id="A0A4U1IE89"/>
<accession>A0A4U1IE89</accession>
<feature type="region of interest" description="Disordered" evidence="1">
    <location>
        <begin position="116"/>
        <end position="136"/>
    </location>
</feature>
<dbReference type="RefSeq" id="WP_136892846.1">
    <property type="nucleotide sequence ID" value="NZ_SWJE01000002.1"/>
</dbReference>
<sequence>MMAISTSPESWRYRQARNLLQRSNDRPNQIRIRKFCGCGVVIRFLEPSADASIHRVETALVEEANGVSAVHRGTAVALSVGGASMLGRAGAGGYCHCWQDVIDLARLKQGTLRIADKDPLPPFDPGHDPGDAAIGL</sequence>
<name>A0A4U1IE89_9BURK</name>
<proteinExistence type="predicted"/>
<evidence type="ECO:0000313" key="2">
    <source>
        <dbReference type="EMBL" id="TKC91815.1"/>
    </source>
</evidence>
<protein>
    <submittedName>
        <fullName evidence="2">Uncharacterized protein</fullName>
    </submittedName>
</protein>
<feature type="compositionally biased region" description="Basic and acidic residues" evidence="1">
    <location>
        <begin position="116"/>
        <end position="130"/>
    </location>
</feature>
<comment type="caution">
    <text evidence="2">The sequence shown here is derived from an EMBL/GenBank/DDBJ whole genome shotgun (WGS) entry which is preliminary data.</text>
</comment>